<keyword evidence="4" id="KW-1185">Reference proteome</keyword>
<reference evidence="3 4" key="1">
    <citation type="submission" date="2016-10" db="EMBL/GenBank/DDBJ databases">
        <authorList>
            <person name="de Groot N.N."/>
        </authorList>
    </citation>
    <scope>NUCLEOTIDE SEQUENCE [LARGE SCALE GENOMIC DNA]</scope>
    <source>
        <strain evidence="3 4">CGMCC 1.9109</strain>
    </source>
</reference>
<dbReference type="AlphaFoldDB" id="A0A1G6ZS13"/>
<dbReference type="RefSeq" id="WP_068304345.1">
    <property type="nucleotide sequence ID" value="NZ_FNAK01000004.1"/>
</dbReference>
<dbReference type="EMBL" id="FNAK01000004">
    <property type="protein sequence ID" value="SDE05311.1"/>
    <property type="molecule type" value="Genomic_DNA"/>
</dbReference>
<proteinExistence type="predicted"/>
<dbReference type="OrthoDB" id="1494254at2"/>
<dbReference type="SUPFAM" id="SSF54909">
    <property type="entry name" value="Dimeric alpha+beta barrel"/>
    <property type="match status" value="1"/>
</dbReference>
<organism evidence="3 4">
    <name type="scientific">Kordiimonas lacus</name>
    <dbReference type="NCBI Taxonomy" id="637679"/>
    <lineage>
        <taxon>Bacteria</taxon>
        <taxon>Pseudomonadati</taxon>
        <taxon>Pseudomonadota</taxon>
        <taxon>Alphaproteobacteria</taxon>
        <taxon>Kordiimonadales</taxon>
        <taxon>Kordiimonadaceae</taxon>
        <taxon>Kordiimonas</taxon>
    </lineage>
</organism>
<keyword evidence="1" id="KW-0472">Membrane</keyword>
<dbReference type="PANTHER" id="PTHR40057">
    <property type="entry name" value="SLR1162 PROTEIN"/>
    <property type="match status" value="1"/>
</dbReference>
<dbReference type="Gene3D" id="3.30.70.100">
    <property type="match status" value="1"/>
</dbReference>
<feature type="domain" description="ABM" evidence="2">
    <location>
        <begin position="12"/>
        <end position="83"/>
    </location>
</feature>
<protein>
    <recommendedName>
        <fullName evidence="2">ABM domain-containing protein</fullName>
    </recommendedName>
</protein>
<name>A0A1G6ZS13_9PROT</name>
<feature type="transmembrane region" description="Helical" evidence="1">
    <location>
        <begin position="123"/>
        <end position="145"/>
    </location>
</feature>
<gene>
    <name evidence="3" type="ORF">SAMN04488071_1925</name>
</gene>
<keyword evidence="1" id="KW-1133">Transmembrane helix</keyword>
<sequence>MPTPITADTGTVTTIVQHHVKLGSEKLFEAWSADIRAACRTFAGYLGTEVIRPEDEEGIFISIFRFDSYGNLEAWMKSDLRQALLKDAEAFCAAPPRISRYRSLEFMFPPGEGGKPPSREKMAVVTFLGLIAPVYLVPGFVQTYVTAQPLLATLASLAIITPSMVYIIMPILIRLFRPWLKGRQARIHY</sequence>
<dbReference type="Pfam" id="PF03992">
    <property type="entry name" value="ABM"/>
    <property type="match status" value="1"/>
</dbReference>
<accession>A0A1G6ZS13</accession>
<feature type="transmembrane region" description="Helical" evidence="1">
    <location>
        <begin position="151"/>
        <end position="176"/>
    </location>
</feature>
<dbReference type="InterPro" id="IPR007138">
    <property type="entry name" value="ABM_dom"/>
</dbReference>
<dbReference type="InterPro" id="IPR011008">
    <property type="entry name" value="Dimeric_a/b-barrel"/>
</dbReference>
<dbReference type="Proteomes" id="UP000183685">
    <property type="component" value="Unassembled WGS sequence"/>
</dbReference>
<keyword evidence="1" id="KW-0812">Transmembrane</keyword>
<evidence type="ECO:0000256" key="1">
    <source>
        <dbReference type="SAM" id="Phobius"/>
    </source>
</evidence>
<evidence type="ECO:0000259" key="2">
    <source>
        <dbReference type="Pfam" id="PF03992"/>
    </source>
</evidence>
<evidence type="ECO:0000313" key="4">
    <source>
        <dbReference type="Proteomes" id="UP000183685"/>
    </source>
</evidence>
<evidence type="ECO:0000313" key="3">
    <source>
        <dbReference type="EMBL" id="SDE05311.1"/>
    </source>
</evidence>
<dbReference type="PANTHER" id="PTHR40057:SF1">
    <property type="entry name" value="SLR1162 PROTEIN"/>
    <property type="match status" value="1"/>
</dbReference>
<dbReference type="InterPro" id="IPR038762">
    <property type="entry name" value="ABM_predict"/>
</dbReference>